<feature type="domain" description="Spermatogenesis-associated protein 20-like TRX" evidence="1">
    <location>
        <begin position="3"/>
        <end position="164"/>
    </location>
</feature>
<dbReference type="EC" id="2.7.4.9" evidence="2"/>
<evidence type="ECO:0000259" key="1">
    <source>
        <dbReference type="Pfam" id="PF03190"/>
    </source>
</evidence>
<organism evidence="2">
    <name type="scientific">hydrothermal vent metagenome</name>
    <dbReference type="NCBI Taxonomy" id="652676"/>
    <lineage>
        <taxon>unclassified sequences</taxon>
        <taxon>metagenomes</taxon>
        <taxon>ecological metagenomes</taxon>
    </lineage>
</organism>
<dbReference type="InterPro" id="IPR004879">
    <property type="entry name" value="Ssp411-like_TRX"/>
</dbReference>
<dbReference type="Gene3D" id="3.40.30.10">
    <property type="entry name" value="Glutaredoxin"/>
    <property type="match status" value="1"/>
</dbReference>
<dbReference type="Pfam" id="PF03190">
    <property type="entry name" value="Thioredox_DsbH"/>
    <property type="match status" value="1"/>
</dbReference>
<reference evidence="2" key="1">
    <citation type="submission" date="2016-10" db="EMBL/GenBank/DDBJ databases">
        <authorList>
            <person name="de Groot N.N."/>
        </authorList>
    </citation>
    <scope>NUCLEOTIDE SEQUENCE</scope>
</reference>
<accession>A0A1W1BPX5</accession>
<dbReference type="InterPro" id="IPR008928">
    <property type="entry name" value="6-hairpin_glycosidase_sf"/>
</dbReference>
<dbReference type="PANTHER" id="PTHR42899:SF1">
    <property type="entry name" value="SPERMATOGENESIS-ASSOCIATED PROTEIN 20"/>
    <property type="match status" value="1"/>
</dbReference>
<dbReference type="GO" id="GO:0004798">
    <property type="term" value="F:dTMP kinase activity"/>
    <property type="evidence" value="ECO:0007669"/>
    <property type="project" value="UniProtKB-EC"/>
</dbReference>
<dbReference type="CDD" id="cd02955">
    <property type="entry name" value="SSP411"/>
    <property type="match status" value="1"/>
</dbReference>
<dbReference type="SUPFAM" id="SSF52833">
    <property type="entry name" value="Thioredoxin-like"/>
    <property type="match status" value="1"/>
</dbReference>
<dbReference type="AlphaFoldDB" id="A0A1W1BPX5"/>
<dbReference type="EMBL" id="FPHL01000010">
    <property type="protein sequence ID" value="SFV55525.1"/>
    <property type="molecule type" value="Genomic_DNA"/>
</dbReference>
<proteinExistence type="predicted"/>
<sequence>MANHLKEEHSPYLQQHADNPVDWYPWGEEAFQKARDEHKPVFLSIGYSSCHWCHVMEHESFQDNKTAQILNTYFVSIKVDREERPDIDKHFQSVYQLMNGRPGGWPTSIFLTENLKPFYSATYIPDEPKYGMMSFSSLLEVIADKYKNDKKVLVSEADKILKHLNPKESKIQATKLDESIMARVLKQAEQLFDSKEGGFNKAPKFPQASTLELLLDLYRITDEKDALNMSVQSLSSMARGGLRDLVEGGFCRYSTDNEWLVPHFEKMTYDNALLASVYLQAYHTTHNTFYKDVAFETLDFMLEKMKENELFYSASDADTEGVEGKYFVYTYEKALKSFSKAGIPSEAQTKLAETLHITPQGNFEGKNIVRVDDPAHVNIPYYQEALAALRKRREEKRVYPFIDTKVIVSWNAMMVTSLFQAGRVEKKYLKQAKKSLDRLLDTMYINSQLFHSVLIDKKPKIHAFLEDYAYLGEALIEAYESTLDETYLIIAVKLANNAIEKYYQHGKWKFSRGEFETDADIYDSSYPSSVATMVSLLHSLSSLVDTVYKKFVFKTLEIHSYDVMRQPISTPKMTRMVIRYLKDDIIIKARQDLLIPHIAQRDTITYPYTFFKNDTNDGFMLCNSNSCFGHEKAFKGIVERVEKRRHN</sequence>
<protein>
    <submittedName>
        <fullName evidence="2">Thymidylate kinase</fullName>
        <ecNumber evidence="2">2.7.4.9</ecNumber>
    </submittedName>
</protein>
<dbReference type="InterPro" id="IPR024705">
    <property type="entry name" value="Ssp411"/>
</dbReference>
<dbReference type="Gene3D" id="1.50.10.20">
    <property type="match status" value="1"/>
</dbReference>
<evidence type="ECO:0000313" key="2">
    <source>
        <dbReference type="EMBL" id="SFV55525.1"/>
    </source>
</evidence>
<dbReference type="InterPro" id="IPR036249">
    <property type="entry name" value="Thioredoxin-like_sf"/>
</dbReference>
<dbReference type="GO" id="GO:0005975">
    <property type="term" value="P:carbohydrate metabolic process"/>
    <property type="evidence" value="ECO:0007669"/>
    <property type="project" value="InterPro"/>
</dbReference>
<keyword evidence="2" id="KW-0808">Transferase</keyword>
<keyword evidence="2" id="KW-0418">Kinase</keyword>
<dbReference type="SUPFAM" id="SSF48208">
    <property type="entry name" value="Six-hairpin glycosidases"/>
    <property type="match status" value="1"/>
</dbReference>
<name>A0A1W1BPX5_9ZZZZ</name>
<dbReference type="PANTHER" id="PTHR42899">
    <property type="entry name" value="SPERMATOGENESIS-ASSOCIATED PROTEIN 20"/>
    <property type="match status" value="1"/>
</dbReference>
<dbReference type="PIRSF" id="PIRSF006402">
    <property type="entry name" value="UCP006402_thioredoxin"/>
    <property type="match status" value="1"/>
</dbReference>
<gene>
    <name evidence="2" type="ORF">MNB_SV-10-781</name>
</gene>